<dbReference type="CDD" id="cd03136">
    <property type="entry name" value="GATase1_AraC_ArgR_like"/>
    <property type="match status" value="1"/>
</dbReference>
<organism evidence="5 6">
    <name type="scientific">Limibacillus halophilus</name>
    <dbReference type="NCBI Taxonomy" id="1579333"/>
    <lineage>
        <taxon>Bacteria</taxon>
        <taxon>Pseudomonadati</taxon>
        <taxon>Pseudomonadota</taxon>
        <taxon>Alphaproteobacteria</taxon>
        <taxon>Rhodospirillales</taxon>
        <taxon>Rhodovibrionaceae</taxon>
        <taxon>Limibacillus</taxon>
    </lineage>
</organism>
<accession>A0A839SQ82</accession>
<sequence>MKQSSIIDTQHFGFLLIEGFSILPFASAIEALRSANRHSGENLYSWTLLSPEGGLVTASSGVACRSDMPVRACDKLDAVIVCGGVDAHVFDNRQTLAWLRLLARQGAKMGAVSLGSYILARAGLLNGVRCTIHWENLAGFQEDYPQLNVTEELFEIDANRFTCSGGTAALDMMMSMIAKDHGRELATKIAENYIHERIRDQHDHQRMNLRTRLNISHPKLLNVIEMMQQNLEDPLPRSKLAAMSGLSTRQLERLFRKYLNRTPTRYYLELRLAKARSLLNQTSLSILDIAMASGFVSASHFSKCYREQFNRKPRDERQQIA</sequence>
<dbReference type="SMART" id="SM00342">
    <property type="entry name" value="HTH_ARAC"/>
    <property type="match status" value="1"/>
</dbReference>
<protein>
    <submittedName>
        <fullName evidence="5">Transcriptional regulator GlxA family with amidase domain</fullName>
    </submittedName>
</protein>
<keyword evidence="3" id="KW-0804">Transcription</keyword>
<evidence type="ECO:0000313" key="5">
    <source>
        <dbReference type="EMBL" id="MBB3064378.1"/>
    </source>
</evidence>
<dbReference type="Proteomes" id="UP000581135">
    <property type="component" value="Unassembled WGS sequence"/>
</dbReference>
<evidence type="ECO:0000256" key="2">
    <source>
        <dbReference type="ARBA" id="ARBA00023125"/>
    </source>
</evidence>
<keyword evidence="6" id="KW-1185">Reference proteome</keyword>
<dbReference type="SUPFAM" id="SSF46689">
    <property type="entry name" value="Homeodomain-like"/>
    <property type="match status" value="2"/>
</dbReference>
<dbReference type="GO" id="GO:0043565">
    <property type="term" value="F:sequence-specific DNA binding"/>
    <property type="evidence" value="ECO:0007669"/>
    <property type="project" value="InterPro"/>
</dbReference>
<keyword evidence="2" id="KW-0238">DNA-binding</keyword>
<reference evidence="5 6" key="1">
    <citation type="submission" date="2020-08" db="EMBL/GenBank/DDBJ databases">
        <title>Genomic Encyclopedia of Type Strains, Phase III (KMG-III): the genomes of soil and plant-associated and newly described type strains.</title>
        <authorList>
            <person name="Whitman W."/>
        </authorList>
    </citation>
    <scope>NUCLEOTIDE SEQUENCE [LARGE SCALE GENOMIC DNA]</scope>
    <source>
        <strain evidence="5 6">CECT 8803</strain>
    </source>
</reference>
<dbReference type="InterPro" id="IPR018062">
    <property type="entry name" value="HTH_AraC-typ_CS"/>
</dbReference>
<evidence type="ECO:0000259" key="4">
    <source>
        <dbReference type="PROSITE" id="PS01124"/>
    </source>
</evidence>
<dbReference type="GO" id="GO:0003700">
    <property type="term" value="F:DNA-binding transcription factor activity"/>
    <property type="evidence" value="ECO:0007669"/>
    <property type="project" value="InterPro"/>
</dbReference>
<dbReference type="InterPro" id="IPR018060">
    <property type="entry name" value="HTH_AraC"/>
</dbReference>
<dbReference type="PANTHER" id="PTHR43130">
    <property type="entry name" value="ARAC-FAMILY TRANSCRIPTIONAL REGULATOR"/>
    <property type="match status" value="1"/>
</dbReference>
<dbReference type="Pfam" id="PF01965">
    <property type="entry name" value="DJ-1_PfpI"/>
    <property type="match status" value="1"/>
</dbReference>
<dbReference type="PROSITE" id="PS01124">
    <property type="entry name" value="HTH_ARAC_FAMILY_2"/>
    <property type="match status" value="1"/>
</dbReference>
<name>A0A839SQ82_9PROT</name>
<comment type="caution">
    <text evidence="5">The sequence shown here is derived from an EMBL/GenBank/DDBJ whole genome shotgun (WGS) entry which is preliminary data.</text>
</comment>
<dbReference type="PROSITE" id="PS00041">
    <property type="entry name" value="HTH_ARAC_FAMILY_1"/>
    <property type="match status" value="1"/>
</dbReference>
<evidence type="ECO:0000256" key="3">
    <source>
        <dbReference type="ARBA" id="ARBA00023163"/>
    </source>
</evidence>
<dbReference type="InterPro" id="IPR029062">
    <property type="entry name" value="Class_I_gatase-like"/>
</dbReference>
<proteinExistence type="predicted"/>
<evidence type="ECO:0000313" key="6">
    <source>
        <dbReference type="Proteomes" id="UP000581135"/>
    </source>
</evidence>
<dbReference type="InterPro" id="IPR002818">
    <property type="entry name" value="DJ-1/PfpI"/>
</dbReference>
<dbReference type="AlphaFoldDB" id="A0A839SQ82"/>
<dbReference type="PANTHER" id="PTHR43130:SF3">
    <property type="entry name" value="HTH-TYPE TRANSCRIPTIONAL REGULATOR RV1931C"/>
    <property type="match status" value="1"/>
</dbReference>
<evidence type="ECO:0000256" key="1">
    <source>
        <dbReference type="ARBA" id="ARBA00023015"/>
    </source>
</evidence>
<dbReference type="InterPro" id="IPR052158">
    <property type="entry name" value="INH-QAR"/>
</dbReference>
<dbReference type="Gene3D" id="1.10.10.60">
    <property type="entry name" value="Homeodomain-like"/>
    <property type="match status" value="1"/>
</dbReference>
<dbReference type="InterPro" id="IPR009057">
    <property type="entry name" value="Homeodomain-like_sf"/>
</dbReference>
<feature type="domain" description="HTH araC/xylS-type" evidence="4">
    <location>
        <begin position="221"/>
        <end position="319"/>
    </location>
</feature>
<dbReference type="Gene3D" id="3.40.50.880">
    <property type="match status" value="1"/>
</dbReference>
<keyword evidence="1" id="KW-0805">Transcription regulation</keyword>
<dbReference type="SUPFAM" id="SSF52317">
    <property type="entry name" value="Class I glutamine amidotransferase-like"/>
    <property type="match status" value="1"/>
</dbReference>
<dbReference type="EMBL" id="JACHXA010000002">
    <property type="protein sequence ID" value="MBB3064378.1"/>
    <property type="molecule type" value="Genomic_DNA"/>
</dbReference>
<gene>
    <name evidence="5" type="ORF">FHR98_000650</name>
</gene>
<dbReference type="Pfam" id="PF12833">
    <property type="entry name" value="HTH_18"/>
    <property type="match status" value="1"/>
</dbReference>
<dbReference type="RefSeq" id="WP_183415209.1">
    <property type="nucleotide sequence ID" value="NZ_JACHXA010000002.1"/>
</dbReference>